<dbReference type="InterPro" id="IPR040632">
    <property type="entry name" value="Sulfotransfer_4"/>
</dbReference>
<reference evidence="1" key="1">
    <citation type="submission" date="2018-05" db="EMBL/GenBank/DDBJ databases">
        <authorList>
            <person name="Lanie J.A."/>
            <person name="Ng W.-L."/>
            <person name="Kazmierczak K.M."/>
            <person name="Andrzejewski T.M."/>
            <person name="Davidsen T.M."/>
            <person name="Wayne K.J."/>
            <person name="Tettelin H."/>
            <person name="Glass J.I."/>
            <person name="Rusch D."/>
            <person name="Podicherti R."/>
            <person name="Tsui H.-C.T."/>
            <person name="Winkler M.E."/>
        </authorList>
    </citation>
    <scope>NUCLEOTIDE SEQUENCE</scope>
</reference>
<accession>A0A382J3Z0</accession>
<organism evidence="1">
    <name type="scientific">marine metagenome</name>
    <dbReference type="NCBI Taxonomy" id="408172"/>
    <lineage>
        <taxon>unclassified sequences</taxon>
        <taxon>metagenomes</taxon>
        <taxon>ecological metagenomes</taxon>
    </lineage>
</organism>
<proteinExistence type="predicted"/>
<evidence type="ECO:0008006" key="2">
    <source>
        <dbReference type="Google" id="ProtNLM"/>
    </source>
</evidence>
<dbReference type="InterPro" id="IPR027417">
    <property type="entry name" value="P-loop_NTPase"/>
</dbReference>
<dbReference type="Gene3D" id="3.40.50.300">
    <property type="entry name" value="P-loop containing nucleotide triphosphate hydrolases"/>
    <property type="match status" value="1"/>
</dbReference>
<sequence>DWPACHFWKPLSSHFPAAKIILTLRD</sequence>
<feature type="non-terminal residue" evidence="1">
    <location>
        <position position="26"/>
    </location>
</feature>
<evidence type="ECO:0000313" key="1">
    <source>
        <dbReference type="EMBL" id="SVC06606.1"/>
    </source>
</evidence>
<protein>
    <recommendedName>
        <fullName evidence="2">Sulfotransferase domain-containing protein</fullName>
    </recommendedName>
</protein>
<gene>
    <name evidence="1" type="ORF">METZ01_LOCUS259460</name>
</gene>
<dbReference type="AlphaFoldDB" id="A0A382J3Z0"/>
<name>A0A382J3Z0_9ZZZZ</name>
<dbReference type="Pfam" id="PF17784">
    <property type="entry name" value="Sulfotransfer_4"/>
    <property type="match status" value="1"/>
</dbReference>
<dbReference type="EMBL" id="UINC01071589">
    <property type="protein sequence ID" value="SVC06606.1"/>
    <property type="molecule type" value="Genomic_DNA"/>
</dbReference>
<feature type="non-terminal residue" evidence="1">
    <location>
        <position position="1"/>
    </location>
</feature>